<dbReference type="RefSeq" id="WP_386667198.1">
    <property type="nucleotide sequence ID" value="NZ_JBHLTG010000001.1"/>
</dbReference>
<evidence type="ECO:0000313" key="1">
    <source>
        <dbReference type="EMBL" id="MFC0677988.1"/>
    </source>
</evidence>
<evidence type="ECO:0008006" key="3">
    <source>
        <dbReference type="Google" id="ProtNLM"/>
    </source>
</evidence>
<gene>
    <name evidence="1" type="ORF">ACFFGH_09055</name>
</gene>
<comment type="caution">
    <text evidence="1">The sequence shown here is derived from an EMBL/GenBank/DDBJ whole genome shotgun (WGS) entry which is preliminary data.</text>
</comment>
<reference evidence="1 2" key="1">
    <citation type="submission" date="2024-09" db="EMBL/GenBank/DDBJ databases">
        <authorList>
            <person name="Sun Q."/>
            <person name="Mori K."/>
        </authorList>
    </citation>
    <scope>NUCLEOTIDE SEQUENCE [LARGE SCALE GENOMIC DNA]</scope>
    <source>
        <strain evidence="1 2">KCTC 23076</strain>
    </source>
</reference>
<sequence>MSAESARRLGTLARWRTFQEAQAQLAHQQAAASDRLCAQAHHEAEAQARAVQSARAALLDELALDLARVEWAAAIESAAWQREATAAARRDDASAARDRACALHVSARTRLQVAESAQHRAEEQARRAQEMREFDQLGDLLAGGAR</sequence>
<keyword evidence="2" id="KW-1185">Reference proteome</keyword>
<protein>
    <recommendedName>
        <fullName evidence="3">Flagellar FliJ protein</fullName>
    </recommendedName>
</protein>
<organism evidence="1 2">
    <name type="scientific">Lysobacter korlensis</name>
    <dbReference type="NCBI Taxonomy" id="553636"/>
    <lineage>
        <taxon>Bacteria</taxon>
        <taxon>Pseudomonadati</taxon>
        <taxon>Pseudomonadota</taxon>
        <taxon>Gammaproteobacteria</taxon>
        <taxon>Lysobacterales</taxon>
        <taxon>Lysobacteraceae</taxon>
        <taxon>Lysobacter</taxon>
    </lineage>
</organism>
<dbReference type="EMBL" id="JBHLTG010000001">
    <property type="protein sequence ID" value="MFC0677988.1"/>
    <property type="molecule type" value="Genomic_DNA"/>
</dbReference>
<dbReference type="Proteomes" id="UP001589896">
    <property type="component" value="Unassembled WGS sequence"/>
</dbReference>
<evidence type="ECO:0000313" key="2">
    <source>
        <dbReference type="Proteomes" id="UP001589896"/>
    </source>
</evidence>
<name>A0ABV6RLZ4_9GAMM</name>
<proteinExistence type="predicted"/>
<accession>A0ABV6RLZ4</accession>